<evidence type="ECO:0000256" key="6">
    <source>
        <dbReference type="ARBA" id="ARBA00023180"/>
    </source>
</evidence>
<dbReference type="InterPro" id="IPR002772">
    <property type="entry name" value="Glyco_hydro_3_C"/>
</dbReference>
<dbReference type="PANTHER" id="PTHR42715">
    <property type="entry name" value="BETA-GLUCOSIDASE"/>
    <property type="match status" value="1"/>
</dbReference>
<dbReference type="Proteomes" id="UP000286045">
    <property type="component" value="Unassembled WGS sequence"/>
</dbReference>
<evidence type="ECO:0000256" key="8">
    <source>
        <dbReference type="ARBA" id="ARBA00023295"/>
    </source>
</evidence>
<evidence type="ECO:0000256" key="11">
    <source>
        <dbReference type="SAM" id="MobiDB-lite"/>
    </source>
</evidence>
<dbReference type="Gene3D" id="3.40.50.1700">
    <property type="entry name" value="Glycoside hydrolase family 3 C-terminal domain"/>
    <property type="match status" value="1"/>
</dbReference>
<gene>
    <name evidence="14" type="ORF">EKO27_g10870</name>
</gene>
<evidence type="ECO:0000256" key="5">
    <source>
        <dbReference type="ARBA" id="ARBA00022801"/>
    </source>
</evidence>
<evidence type="ECO:0000256" key="2">
    <source>
        <dbReference type="ARBA" id="ARBA00004987"/>
    </source>
</evidence>
<name>A0A439CPZ7_9PEZI</name>
<comment type="catalytic activity">
    <reaction evidence="1 10">
        <text>Hydrolysis of terminal, non-reducing beta-D-glucosyl residues with release of beta-D-glucose.</text>
        <dbReference type="EC" id="3.2.1.21"/>
    </reaction>
</comment>
<feature type="transmembrane region" description="Helical" evidence="12">
    <location>
        <begin position="1388"/>
        <end position="1408"/>
    </location>
</feature>
<dbReference type="InterPro" id="IPR026891">
    <property type="entry name" value="Fn3-like"/>
</dbReference>
<dbReference type="Gene3D" id="3.20.20.300">
    <property type="entry name" value="Glycoside hydrolase, family 3, N-terminal domain"/>
    <property type="match status" value="1"/>
</dbReference>
<dbReference type="STRING" id="363999.A0A439CPZ7"/>
<dbReference type="InterPro" id="IPR019800">
    <property type="entry name" value="Glyco_hydro_3_AS"/>
</dbReference>
<dbReference type="InterPro" id="IPR029052">
    <property type="entry name" value="Metallo-depent_PP-like"/>
</dbReference>
<proteinExistence type="inferred from homology"/>
<feature type="compositionally biased region" description="Polar residues" evidence="11">
    <location>
        <begin position="18"/>
        <end position="30"/>
    </location>
</feature>
<dbReference type="PANTHER" id="PTHR42715:SF3">
    <property type="entry name" value="BETA-GLUCOSIDASE B-RELATED"/>
    <property type="match status" value="1"/>
</dbReference>
<sequence>MEPVEDHQYGGVDPLASPSDSCGSNATPDTEYSPPDSPFPKQPSLKNSRSVARKKLASLTVDEKVSLLTAADFWRTKSIPEKGIPAIKTSDGPNGARGGIFVGGTKAALFPCGISLAATWNKSLLYQVGQQLANEAQARSAQVLLAPTVCMHRHPLGGRNFESFSEDPLLTGKLASQYIKGLQSKGVAATIKHFVTNEQETHRLTIDSLVMERPLRELYLRPFEIAVREANPWAVMSSYNLINGVHADMNHHTLKDILRGEWGYDGTVMSDWGGVNSTVESIKAGCDIEFPYSTKWRFDKVLKAIESGELSLDDIDRAAENVLTLVERTKGDDVSAEEPERKDDRDETRSLIRSAGVEGLTLLKNEGEILPINLKTARIAVIGPNANRAIAGGGGSASLNPYYNTLPLDSIRQAAHGEVIYAKGCHIYKWLPVASPFCTDKSGKPGVTLEWFSGDKFRGDVVVTQRRTNTDLFLWDSAPLDQLGPEWSAVATTYLTPTSSGKHTISFMSVGPGKLYLDGDLALDLWNWTEEGEAMFDGSIDYMVDVDMIAGKTVELRVEMTNELRPISKQKEFNMTHKYGGCRIGFKEEDQVDYLQEAVDAARQADVAVVIVGLDAEWESEGYDRKTMDLPSDGSQDKLVKAVLKANPRTVVVNQSGSPVTMPWADEVPAIIQAWYQGQEAGNALADVLFGIQNPSGKLPSTFPRKLEDTPAYHNWPGENLRVLYGEGLHIGYRHYDRVRVKPLFPFGHGLSYTTFEYGRPSLSNKVLTSSASIHLVMAVTNTGAVAGAETVQIYIRDEKSTLPRPEKELAAFEKVSLDPEETKHITVPLDKYAVGYYDPAKSAWIAEEGVFRVLIGASATDIRTYGSAIHPPASHDPGASIWDEILAWSMGMMTRAWMYGNGRGRHSAWNLAVKAGQQLRRNMVRRRLLSFPHLLVGLWVLILLWGEKWTFASKVNNCDWDHWEDWPPGATPHRLIFVADPQLIDPHSYPGRPWPLNPLTMRITDNYMRRSYTQLQKVLHPDTVMFLGDLFDGGREWKTAHGNFDDPEWAKDHRPADEKKHVKQWNKKYGERYWLKEYARFGRIFFDNWKWGGTTPGPLQRGRKLISSLPGNHDLGFGAEVKLPVRHRFNAYFGETNRVDVIGNHTFVSVDTVSLSADTSNMKDQIDLRGIYQPVNDFLNEVKATKRRAVQKELRFWRGEIEEISLEHKVEELEDADYSNLPTMDPGEEGAPDFPTILLTHVPLYRERGTPCGPMREHWPPTTPPKGQTSPVTPDHRNAISVSGGYQYQNVLSDEDSIKLIKSIGNVMHVFSGDDHDYCEVVHSPEKENVREITVKSFSMAMGVPTPGFQMVSLYNPVDNQGSPLPSSTGRTLQTHLCLLPNQLSMFVTYAILGVLSILALVARAFLVPILKLQPFALESIHHIPSAVLPVFKAKTETDDDNAQYRDSTSSAMSASNLPLARFPSTRTRPPSLSQGQWQGQSRDASNAAASYGNSNTKNKKMGPGKWGWGQNKGPRIQIRRDTYFDEKMAWRPASGRQRTAFRVVTAEMWTSCWRTAWMVLLFYAWLTWRG</sequence>
<dbReference type="InterPro" id="IPR050288">
    <property type="entry name" value="Cellulose_deg_GH3"/>
</dbReference>
<dbReference type="Pfam" id="PF00933">
    <property type="entry name" value="Glyco_hydro_3"/>
    <property type="match status" value="1"/>
</dbReference>
<dbReference type="EMBL" id="RYZI01000606">
    <property type="protein sequence ID" value="RWA04236.1"/>
    <property type="molecule type" value="Genomic_DNA"/>
</dbReference>
<dbReference type="InterPro" id="IPR011658">
    <property type="entry name" value="PA14_dom"/>
</dbReference>
<dbReference type="SUPFAM" id="SSF52279">
    <property type="entry name" value="Beta-D-glucan exohydrolase, C-terminal domain"/>
    <property type="match status" value="1"/>
</dbReference>
<keyword evidence="5 10" id="KW-0378">Hydrolase</keyword>
<feature type="compositionally biased region" description="Low complexity" evidence="11">
    <location>
        <begin position="1486"/>
        <end position="1497"/>
    </location>
</feature>
<evidence type="ECO:0000256" key="10">
    <source>
        <dbReference type="RuleBase" id="RU361161"/>
    </source>
</evidence>
<dbReference type="PROSITE" id="PS00775">
    <property type="entry name" value="GLYCOSYL_HYDROL_F3"/>
    <property type="match status" value="1"/>
</dbReference>
<keyword evidence="9 10" id="KW-0624">Polysaccharide degradation</keyword>
<dbReference type="SMART" id="SM00758">
    <property type="entry name" value="PA14"/>
    <property type="match status" value="1"/>
</dbReference>
<evidence type="ECO:0000256" key="12">
    <source>
        <dbReference type="SAM" id="Phobius"/>
    </source>
</evidence>
<keyword evidence="6" id="KW-0325">Glycoprotein</keyword>
<keyword evidence="8 10" id="KW-0326">Glycosidase</keyword>
<dbReference type="FunFam" id="2.60.120.260:FF:000114">
    <property type="entry name" value="Glycoside hydrolase family 3 protein"/>
    <property type="match status" value="1"/>
</dbReference>
<organism evidence="14 15">
    <name type="scientific">Xylaria grammica</name>
    <dbReference type="NCBI Taxonomy" id="363999"/>
    <lineage>
        <taxon>Eukaryota</taxon>
        <taxon>Fungi</taxon>
        <taxon>Dikarya</taxon>
        <taxon>Ascomycota</taxon>
        <taxon>Pezizomycotina</taxon>
        <taxon>Sordariomycetes</taxon>
        <taxon>Xylariomycetidae</taxon>
        <taxon>Xylariales</taxon>
        <taxon>Xylariaceae</taxon>
        <taxon>Xylaria</taxon>
    </lineage>
</organism>
<dbReference type="InterPro" id="IPR036962">
    <property type="entry name" value="Glyco_hydro_3_N_sf"/>
</dbReference>
<feature type="region of interest" description="Disordered" evidence="11">
    <location>
        <begin position="1252"/>
        <end position="1274"/>
    </location>
</feature>
<dbReference type="PROSITE" id="PS51820">
    <property type="entry name" value="PA14"/>
    <property type="match status" value="1"/>
</dbReference>
<dbReference type="UniPathway" id="UPA00696"/>
<feature type="compositionally biased region" description="Polar residues" evidence="11">
    <location>
        <begin position="1466"/>
        <end position="1485"/>
    </location>
</feature>
<keyword evidence="12" id="KW-0812">Transmembrane</keyword>
<evidence type="ECO:0000256" key="9">
    <source>
        <dbReference type="ARBA" id="ARBA00023326"/>
    </source>
</evidence>
<dbReference type="Pfam" id="PF07691">
    <property type="entry name" value="PA14"/>
    <property type="match status" value="1"/>
</dbReference>
<dbReference type="Gene3D" id="2.60.120.260">
    <property type="entry name" value="Galactose-binding domain-like"/>
    <property type="match status" value="1"/>
</dbReference>
<evidence type="ECO:0000313" key="15">
    <source>
        <dbReference type="Proteomes" id="UP000286045"/>
    </source>
</evidence>
<keyword evidence="12" id="KW-1133">Transmembrane helix</keyword>
<dbReference type="Gene3D" id="2.60.40.10">
    <property type="entry name" value="Immunoglobulins"/>
    <property type="match status" value="1"/>
</dbReference>
<evidence type="ECO:0000256" key="3">
    <source>
        <dbReference type="ARBA" id="ARBA00005336"/>
    </source>
</evidence>
<dbReference type="FunFam" id="2.60.40.10:FF:000495">
    <property type="entry name" value="Periplasmic beta-glucosidase"/>
    <property type="match status" value="1"/>
</dbReference>
<keyword evidence="7 10" id="KW-0119">Carbohydrate metabolism</keyword>
<dbReference type="InterPro" id="IPR036881">
    <property type="entry name" value="Glyco_hydro_3_C_sf"/>
</dbReference>
<comment type="pathway">
    <text evidence="2 10">Glycan metabolism; cellulose degradation.</text>
</comment>
<keyword evidence="12" id="KW-0472">Membrane</keyword>
<evidence type="ECO:0000259" key="13">
    <source>
        <dbReference type="PROSITE" id="PS51820"/>
    </source>
</evidence>
<reference evidence="14 15" key="1">
    <citation type="submission" date="2018-12" db="EMBL/GenBank/DDBJ databases">
        <title>Draft genome sequence of Xylaria grammica IHI A82.</title>
        <authorList>
            <person name="Buettner E."/>
            <person name="Kellner H."/>
        </authorList>
    </citation>
    <scope>NUCLEOTIDE SEQUENCE [LARGE SCALE GENOMIC DNA]</scope>
    <source>
        <strain evidence="14 15">IHI A82</strain>
    </source>
</reference>
<feature type="region of interest" description="Disordered" evidence="11">
    <location>
        <begin position="1"/>
        <end position="49"/>
    </location>
</feature>
<evidence type="ECO:0000313" key="14">
    <source>
        <dbReference type="EMBL" id="RWA04236.1"/>
    </source>
</evidence>
<protein>
    <recommendedName>
        <fullName evidence="4 10">beta-glucosidase</fullName>
        <ecNumber evidence="4 10">3.2.1.21</ecNumber>
    </recommendedName>
</protein>
<feature type="region of interest" description="Disordered" evidence="11">
    <location>
        <begin position="1460"/>
        <end position="1514"/>
    </location>
</feature>
<evidence type="ECO:0000256" key="7">
    <source>
        <dbReference type="ARBA" id="ARBA00023277"/>
    </source>
</evidence>
<dbReference type="SUPFAM" id="SSF56300">
    <property type="entry name" value="Metallo-dependent phosphatases"/>
    <property type="match status" value="1"/>
</dbReference>
<dbReference type="PRINTS" id="PR00133">
    <property type="entry name" value="GLHYDRLASE3"/>
</dbReference>
<comment type="caution">
    <text evidence="14">The sequence shown here is derived from an EMBL/GenBank/DDBJ whole genome shotgun (WGS) entry which is preliminary data.</text>
</comment>
<dbReference type="InterPro" id="IPR017853">
    <property type="entry name" value="GH"/>
</dbReference>
<accession>A0A439CPZ7</accession>
<dbReference type="GO" id="GO:0030245">
    <property type="term" value="P:cellulose catabolic process"/>
    <property type="evidence" value="ECO:0007669"/>
    <property type="project" value="UniProtKB-UniPathway"/>
</dbReference>
<dbReference type="Pfam" id="PF01915">
    <property type="entry name" value="Glyco_hydro_3_C"/>
    <property type="match status" value="1"/>
</dbReference>
<feature type="region of interest" description="Disordered" evidence="11">
    <location>
        <begin position="330"/>
        <end position="350"/>
    </location>
</feature>
<dbReference type="InterPro" id="IPR001764">
    <property type="entry name" value="Glyco_hydro_3_N"/>
</dbReference>
<dbReference type="GO" id="GO:0008422">
    <property type="term" value="F:beta-glucosidase activity"/>
    <property type="evidence" value="ECO:0007669"/>
    <property type="project" value="UniProtKB-EC"/>
</dbReference>
<dbReference type="InterPro" id="IPR037524">
    <property type="entry name" value="PA14/GLEYA"/>
</dbReference>
<keyword evidence="15" id="KW-1185">Reference proteome</keyword>
<dbReference type="Pfam" id="PF14310">
    <property type="entry name" value="Fn3-like"/>
    <property type="match status" value="1"/>
</dbReference>
<comment type="similarity">
    <text evidence="3 10">Belongs to the glycosyl hydrolase 3 family.</text>
</comment>
<evidence type="ECO:0000256" key="4">
    <source>
        <dbReference type="ARBA" id="ARBA00012744"/>
    </source>
</evidence>
<evidence type="ECO:0000256" key="1">
    <source>
        <dbReference type="ARBA" id="ARBA00000448"/>
    </source>
</evidence>
<dbReference type="EC" id="3.2.1.21" evidence="4 10"/>
<dbReference type="InterPro" id="IPR013783">
    <property type="entry name" value="Ig-like_fold"/>
</dbReference>
<dbReference type="SUPFAM" id="SSF51445">
    <property type="entry name" value="(Trans)glycosidases"/>
    <property type="match status" value="1"/>
</dbReference>
<feature type="domain" description="PA14" evidence="13">
    <location>
        <begin position="442"/>
        <end position="602"/>
    </location>
</feature>
<dbReference type="SMART" id="SM01217">
    <property type="entry name" value="Fn3_like"/>
    <property type="match status" value="1"/>
</dbReference>